<name>A0A6L5XZH4_9FIRM</name>
<dbReference type="InterPro" id="IPR023358">
    <property type="entry name" value="Peptidase_M18_dom2"/>
</dbReference>
<organism evidence="11 12">
    <name type="scientific">Velocimicrobium porci</name>
    <dbReference type="NCBI Taxonomy" id="2606634"/>
    <lineage>
        <taxon>Bacteria</taxon>
        <taxon>Bacillati</taxon>
        <taxon>Bacillota</taxon>
        <taxon>Clostridia</taxon>
        <taxon>Lachnospirales</taxon>
        <taxon>Lachnospiraceae</taxon>
        <taxon>Velocimicrobium</taxon>
    </lineage>
</organism>
<keyword evidence="7 9" id="KW-0862">Zinc</keyword>
<evidence type="ECO:0000256" key="1">
    <source>
        <dbReference type="ARBA" id="ARBA00001947"/>
    </source>
</evidence>
<dbReference type="PANTHER" id="PTHR28570">
    <property type="entry name" value="ASPARTYL AMINOPEPTIDASE"/>
    <property type="match status" value="1"/>
</dbReference>
<reference evidence="11 12" key="1">
    <citation type="submission" date="2019-08" db="EMBL/GenBank/DDBJ databases">
        <title>In-depth cultivation of the pig gut microbiome towards novel bacterial diversity and tailored functional studies.</title>
        <authorList>
            <person name="Wylensek D."/>
            <person name="Hitch T.C.A."/>
            <person name="Clavel T."/>
        </authorList>
    </citation>
    <scope>NUCLEOTIDE SEQUENCE [LARGE SCALE GENOMIC DNA]</scope>
    <source>
        <strain evidence="11 12">WCA-693-APC-MOT-I</strain>
    </source>
</reference>
<keyword evidence="12" id="KW-1185">Reference proteome</keyword>
<evidence type="ECO:0000256" key="9">
    <source>
        <dbReference type="RuleBase" id="RU004386"/>
    </source>
</evidence>
<dbReference type="SUPFAM" id="SSF53187">
    <property type="entry name" value="Zn-dependent exopeptidases"/>
    <property type="match status" value="1"/>
</dbReference>
<keyword evidence="8 9" id="KW-0482">Metalloprotease</keyword>
<proteinExistence type="inferred from homology"/>
<dbReference type="Gene3D" id="2.30.250.10">
    <property type="entry name" value="Aminopeptidase i, Domain 2"/>
    <property type="match status" value="1"/>
</dbReference>
<protein>
    <recommendedName>
        <fullName evidence="10">M18 family aminopeptidase</fullName>
        <ecNumber evidence="10">3.4.11.-</ecNumber>
    </recommendedName>
</protein>
<dbReference type="NCBIfam" id="NF002759">
    <property type="entry name" value="PRK02813.1"/>
    <property type="match status" value="1"/>
</dbReference>
<evidence type="ECO:0000256" key="2">
    <source>
        <dbReference type="ARBA" id="ARBA00008290"/>
    </source>
</evidence>
<dbReference type="InterPro" id="IPR001948">
    <property type="entry name" value="Peptidase_M18"/>
</dbReference>
<accession>A0A6L5XZH4</accession>
<dbReference type="Pfam" id="PF02127">
    <property type="entry name" value="Peptidase_M18"/>
    <property type="match status" value="1"/>
</dbReference>
<evidence type="ECO:0000256" key="3">
    <source>
        <dbReference type="ARBA" id="ARBA00022438"/>
    </source>
</evidence>
<dbReference type="EC" id="3.4.11.-" evidence="10"/>
<dbReference type="GO" id="GO:0005737">
    <property type="term" value="C:cytoplasm"/>
    <property type="evidence" value="ECO:0007669"/>
    <property type="project" value="UniProtKB-ARBA"/>
</dbReference>
<keyword evidence="3 9" id="KW-0031">Aminopeptidase</keyword>
<dbReference type="PRINTS" id="PR00932">
    <property type="entry name" value="AMINO1PTASE"/>
</dbReference>
<evidence type="ECO:0000256" key="8">
    <source>
        <dbReference type="ARBA" id="ARBA00023049"/>
    </source>
</evidence>
<evidence type="ECO:0000256" key="6">
    <source>
        <dbReference type="ARBA" id="ARBA00022801"/>
    </source>
</evidence>
<evidence type="ECO:0000256" key="7">
    <source>
        <dbReference type="ARBA" id="ARBA00022833"/>
    </source>
</evidence>
<keyword evidence="5 9" id="KW-0479">Metal-binding</keyword>
<comment type="similarity">
    <text evidence="2 9">Belongs to the peptidase M18 family.</text>
</comment>
<evidence type="ECO:0000313" key="11">
    <source>
        <dbReference type="EMBL" id="MSS64266.1"/>
    </source>
</evidence>
<dbReference type="GO" id="GO:0006508">
    <property type="term" value="P:proteolysis"/>
    <property type="evidence" value="ECO:0007669"/>
    <property type="project" value="UniProtKB-KW"/>
</dbReference>
<gene>
    <name evidence="11" type="ORF">FYJ58_10320</name>
</gene>
<evidence type="ECO:0000256" key="4">
    <source>
        <dbReference type="ARBA" id="ARBA00022670"/>
    </source>
</evidence>
<comment type="cofactor">
    <cofactor evidence="1 10">
        <name>Zn(2+)</name>
        <dbReference type="ChEBI" id="CHEBI:29105"/>
    </cofactor>
</comment>
<dbReference type="GO" id="GO:0008237">
    <property type="term" value="F:metallopeptidase activity"/>
    <property type="evidence" value="ECO:0007669"/>
    <property type="project" value="UniProtKB-KW"/>
</dbReference>
<dbReference type="GO" id="GO:0008270">
    <property type="term" value="F:zinc ion binding"/>
    <property type="evidence" value="ECO:0007669"/>
    <property type="project" value="InterPro"/>
</dbReference>
<keyword evidence="6 9" id="KW-0378">Hydrolase</keyword>
<evidence type="ECO:0000313" key="12">
    <source>
        <dbReference type="Proteomes" id="UP000482209"/>
    </source>
</evidence>
<evidence type="ECO:0000256" key="10">
    <source>
        <dbReference type="RuleBase" id="RU004387"/>
    </source>
</evidence>
<dbReference type="RefSeq" id="WP_154519662.1">
    <property type="nucleotide sequence ID" value="NZ_VUMT01000015.1"/>
</dbReference>
<evidence type="ECO:0000256" key="5">
    <source>
        <dbReference type="ARBA" id="ARBA00022723"/>
    </source>
</evidence>
<keyword evidence="4 9" id="KW-0645">Protease</keyword>
<dbReference type="AlphaFoldDB" id="A0A6L5XZH4"/>
<dbReference type="SUPFAM" id="SSF101821">
    <property type="entry name" value="Aminopeptidase/glucanase lid domain"/>
    <property type="match status" value="1"/>
</dbReference>
<comment type="caution">
    <text evidence="11">The sequence shown here is derived from an EMBL/GenBank/DDBJ whole genome shotgun (WGS) entry which is preliminary data.</text>
</comment>
<sequence length="428" mass="47951">MNANEQLLSFLDSATSPFHAIMKSASMLEEKSFEKLEIGKPWTLKKGGNYYVTLYDSTLFAFHIGKNIKENVTFRIASSHTDHPCLRIKPHPEYSEKNYLRVNVETYGGLARSYWLDRPLSVAGKVALKSETIFEPEIRFIDFKRPLLTIPSLAIHMNRDTNKGIELNPQSDMLPLIGMMNETLNKNDYFLSFIANELKVKKEDILDFDFYVYNQESACILGMNEDFISAPRLDNMTSVLACLNGIVNASNESVIQIIALYDNEEIGSRTKQGADSVITNILLQKIFDALSMTTVQLYDSIMNSCMISIDVAHGYHPNNPSKNDPTNVTQLNGGVVLKLNSSQKYATDTQATAIIQQLCESYQIPYQKYVNRSDMPGGSTLGSLSSSWLPMKTIDLGVPLLAMHSARELMGAKDQDSINRLVTAFFTA</sequence>
<dbReference type="PANTHER" id="PTHR28570:SF3">
    <property type="entry name" value="ASPARTYL AMINOPEPTIDASE"/>
    <property type="match status" value="1"/>
</dbReference>
<dbReference type="GO" id="GO:0004177">
    <property type="term" value="F:aminopeptidase activity"/>
    <property type="evidence" value="ECO:0007669"/>
    <property type="project" value="UniProtKB-KW"/>
</dbReference>
<dbReference type="EMBL" id="VUMT01000015">
    <property type="protein sequence ID" value="MSS64266.1"/>
    <property type="molecule type" value="Genomic_DNA"/>
</dbReference>
<dbReference type="Gene3D" id="3.40.630.10">
    <property type="entry name" value="Zn peptidases"/>
    <property type="match status" value="1"/>
</dbReference>
<dbReference type="Proteomes" id="UP000482209">
    <property type="component" value="Unassembled WGS sequence"/>
</dbReference>